<dbReference type="FunFam" id="3.90.930.12:FF:000008">
    <property type="entry name" value="50S ribosomal protein L6"/>
    <property type="match status" value="1"/>
</dbReference>
<comment type="similarity">
    <text evidence="1">Belongs to the universal ribosomal protein uL6 family.</text>
</comment>
<dbReference type="RefSeq" id="XP_001713222.1">
    <property type="nucleotide sequence ID" value="XM_001713170.1"/>
</dbReference>
<dbReference type="EMBL" id="AJ010592">
    <property type="protein sequence ID" value="CAC27006.1"/>
    <property type="molecule type" value="Genomic_DNA"/>
</dbReference>
<dbReference type="GeneID" id="857505"/>
<evidence type="ECO:0000313" key="8">
    <source>
        <dbReference type="Proteomes" id="UP000242167"/>
    </source>
</evidence>
<dbReference type="Pfam" id="PF00347">
    <property type="entry name" value="Ribosomal_L6"/>
    <property type="match status" value="1"/>
</dbReference>
<keyword evidence="2" id="KW-0699">rRNA-binding</keyword>
<evidence type="ECO:0000256" key="1">
    <source>
        <dbReference type="ARBA" id="ARBA00009356"/>
    </source>
</evidence>
<accession>Q9AW64</accession>
<evidence type="ECO:0000256" key="2">
    <source>
        <dbReference type="ARBA" id="ARBA00022730"/>
    </source>
</evidence>
<dbReference type="SUPFAM" id="SSF56053">
    <property type="entry name" value="Ribosomal protein L6"/>
    <property type="match status" value="2"/>
</dbReference>
<dbReference type="PIRSF" id="PIRSF002162">
    <property type="entry name" value="Ribosomal_L6"/>
    <property type="match status" value="1"/>
</dbReference>
<dbReference type="GO" id="GO:0019843">
    <property type="term" value="F:rRNA binding"/>
    <property type="evidence" value="ECO:0007669"/>
    <property type="project" value="UniProtKB-KW"/>
</dbReference>
<dbReference type="GO" id="GO:0003735">
    <property type="term" value="F:structural constituent of ribosome"/>
    <property type="evidence" value="ECO:0007669"/>
    <property type="project" value="InterPro"/>
</dbReference>
<sequence>MLTIKTIRKIKIPKNVKIKTKARKISATGSLGSIIRSFEKTQISIRYFEKKKEIILLLWMAGKKQLAKLNTIASHITNMIVGVSLGFEYILQPIYAHFPINLSITDDGSCLEIRNFLGEKRIRKIYMGQGVKIKKNEAKKDEISVFGSDLNLVSLNAASIQQSCQAKNKDLRKFLDGIYIIMKKNLKI</sequence>
<evidence type="ECO:0000313" key="7">
    <source>
        <dbReference type="EMBL" id="CAC27006.1"/>
    </source>
</evidence>
<reference evidence="7 8" key="1">
    <citation type="journal article" date="2001" name="Nature">
        <title>The highly reduced genome of an enslaved algal nucleus.</title>
        <authorList>
            <person name="Douglas S."/>
            <person name="Zauner S."/>
            <person name="Fraunholz M."/>
            <person name="Beaton M."/>
            <person name="Penny S."/>
            <person name="Deng L."/>
            <person name="Wu X."/>
            <person name="Reith M."/>
            <person name="Cavalier-Smith T."/>
            <person name="Maier U."/>
        </authorList>
    </citation>
    <scope>NUCLEOTIDE SEQUENCE [LARGE SCALE GENOMIC DNA]</scope>
</reference>
<keyword evidence="3" id="KW-0694">RNA-binding</keyword>
<dbReference type="Gene3D" id="3.90.930.12">
    <property type="entry name" value="Ribosomal protein L6, alpha-beta domain"/>
    <property type="match status" value="2"/>
</dbReference>
<evidence type="ECO:0000256" key="4">
    <source>
        <dbReference type="ARBA" id="ARBA00022980"/>
    </source>
</evidence>
<dbReference type="GO" id="GO:0002181">
    <property type="term" value="P:cytoplasmic translation"/>
    <property type="evidence" value="ECO:0007669"/>
    <property type="project" value="TreeGrafter"/>
</dbReference>
<dbReference type="GO" id="GO:0022625">
    <property type="term" value="C:cytosolic large ribosomal subunit"/>
    <property type="evidence" value="ECO:0007669"/>
    <property type="project" value="TreeGrafter"/>
</dbReference>
<dbReference type="InterPro" id="IPR020040">
    <property type="entry name" value="Ribosomal_uL6_a/b-dom"/>
</dbReference>
<dbReference type="PANTHER" id="PTHR11655">
    <property type="entry name" value="60S/50S RIBOSOMAL PROTEIN L6/L9"/>
    <property type="match status" value="1"/>
</dbReference>
<evidence type="ECO:0000256" key="3">
    <source>
        <dbReference type="ARBA" id="ARBA00022884"/>
    </source>
</evidence>
<feature type="domain" description="Large ribosomal subunit protein uL6 alpha-beta" evidence="6">
    <location>
        <begin position="98"/>
        <end position="177"/>
    </location>
</feature>
<dbReference type="InterPro" id="IPR000702">
    <property type="entry name" value="Ribosomal_uL6-like"/>
</dbReference>
<protein>
    <submittedName>
        <fullName evidence="7">60S ribosomal protein L9</fullName>
    </submittedName>
</protein>
<name>Q9AW64_GUITH</name>
<dbReference type="InterPro" id="IPR036789">
    <property type="entry name" value="Ribosomal_uL6-like_a/b-dom_sf"/>
</dbReference>
<proteinExistence type="inferred from homology"/>
<dbReference type="PANTHER" id="PTHR11655:SF16">
    <property type="entry name" value="60S RIBOSOMAL PROTEIN L9"/>
    <property type="match status" value="1"/>
</dbReference>
<dbReference type="PIR" id="H90106">
    <property type="entry name" value="H90106"/>
</dbReference>
<gene>
    <name evidence="7" type="primary">rpl9</name>
</gene>
<keyword evidence="5" id="KW-0687">Ribonucleoprotein</keyword>
<dbReference type="Proteomes" id="UP000242167">
    <property type="component" value="Nucleomorph 2"/>
</dbReference>
<dbReference type="AlphaFoldDB" id="Q9AW64"/>
<evidence type="ECO:0000256" key="5">
    <source>
        <dbReference type="ARBA" id="ARBA00023274"/>
    </source>
</evidence>
<organism evidence="7 8">
    <name type="scientific">Guillardia theta</name>
    <name type="common">Cryptophyte</name>
    <name type="synonym">Cryptomonas phi</name>
    <dbReference type="NCBI Taxonomy" id="55529"/>
    <lineage>
        <taxon>Eukaryota</taxon>
        <taxon>Cryptophyceae</taxon>
        <taxon>Pyrenomonadales</taxon>
        <taxon>Geminigeraceae</taxon>
        <taxon>Guillardia</taxon>
    </lineage>
</organism>
<evidence type="ECO:0000259" key="6">
    <source>
        <dbReference type="Pfam" id="PF00347"/>
    </source>
</evidence>
<dbReference type="GO" id="GO:0000428">
    <property type="term" value="C:DNA-directed RNA polymerase complex"/>
    <property type="evidence" value="ECO:0007669"/>
    <property type="project" value="UniProtKB-KW"/>
</dbReference>
<keyword evidence="4 7" id="KW-0689">Ribosomal protein</keyword>